<accession>A0ABR6VWG8</accession>
<dbReference type="Gene3D" id="2.180.10.10">
    <property type="entry name" value="RHS repeat-associated core"/>
    <property type="match status" value="1"/>
</dbReference>
<gene>
    <name evidence="2" type="ORF">H7U12_17520</name>
</gene>
<name>A0ABR6VWG8_9BACT</name>
<dbReference type="PROSITE" id="PS51257">
    <property type="entry name" value="PROKAR_LIPOPROTEIN"/>
    <property type="match status" value="1"/>
</dbReference>
<comment type="caution">
    <text evidence="2">The sequence shown here is derived from an EMBL/GenBank/DDBJ whole genome shotgun (WGS) entry which is preliminary data.</text>
</comment>
<evidence type="ECO:0000313" key="3">
    <source>
        <dbReference type="Proteomes" id="UP000659698"/>
    </source>
</evidence>
<keyword evidence="1" id="KW-0732">Signal</keyword>
<dbReference type="Proteomes" id="UP000659698">
    <property type="component" value="Unassembled WGS sequence"/>
</dbReference>
<proteinExistence type="predicted"/>
<feature type="chain" id="PRO_5046696892" description="DUF4595 domain-containing protein" evidence="1">
    <location>
        <begin position="20"/>
        <end position="269"/>
    </location>
</feature>
<keyword evidence="3" id="KW-1185">Reference proteome</keyword>
<organism evidence="2 3">
    <name type="scientific">Rufibacter sediminis</name>
    <dbReference type="NCBI Taxonomy" id="2762756"/>
    <lineage>
        <taxon>Bacteria</taxon>
        <taxon>Pseudomonadati</taxon>
        <taxon>Bacteroidota</taxon>
        <taxon>Cytophagia</taxon>
        <taxon>Cytophagales</taxon>
        <taxon>Hymenobacteraceae</taxon>
        <taxon>Rufibacter</taxon>
    </lineage>
</organism>
<dbReference type="RefSeq" id="WP_186640414.1">
    <property type="nucleotide sequence ID" value="NZ_JACOAF010000041.1"/>
</dbReference>
<protein>
    <recommendedName>
        <fullName evidence="4">DUF4595 domain-containing protein</fullName>
    </recommendedName>
</protein>
<evidence type="ECO:0000256" key="1">
    <source>
        <dbReference type="SAM" id="SignalP"/>
    </source>
</evidence>
<evidence type="ECO:0008006" key="4">
    <source>
        <dbReference type="Google" id="ProtNLM"/>
    </source>
</evidence>
<feature type="signal peptide" evidence="1">
    <location>
        <begin position="1"/>
        <end position="19"/>
    </location>
</feature>
<evidence type="ECO:0000313" key="2">
    <source>
        <dbReference type="EMBL" id="MBC3541498.1"/>
    </source>
</evidence>
<reference evidence="2 3" key="1">
    <citation type="journal article" date="2019" name="Int. J. Syst. Evol. Microbiol.">
        <title>Rufibacter sediminis sp. nov., isolated from freshwater lake sediment.</title>
        <authorList>
            <person name="Qu J.H."/>
            <person name="Zhang L.J."/>
            <person name="Fu Y.H."/>
            <person name="Li H.F."/>
        </authorList>
    </citation>
    <scope>NUCLEOTIDE SEQUENCE [LARGE SCALE GENOMIC DNA]</scope>
    <source>
        <strain evidence="2 3">H-1</strain>
    </source>
</reference>
<sequence length="269" mass="29166">MKFIKLPTIFFALSLLVFASCSEDDESDPTPIASDCRITKITGTEGTSTFTYANDRIASFTDEELGQITVTYGSNGQPTALEFPEGSIEYVYEDGNTSKLPDGMYMQSEDISGEAGVEGAAMLITYEYNSAKKVISAERFVVMPSEEPEGSPLVLPMGTAKFEYDSKGNVISEKEFLPNATTPSSTTTYTYDDKKNMAASFQSLLTGLFIAPPSTNNVLTAEAKTGSTVNQEESYTNTYEYNSSGYPTKITSKTKSGTTTVSNVEYACQ</sequence>
<dbReference type="EMBL" id="JACOAF010000041">
    <property type="protein sequence ID" value="MBC3541498.1"/>
    <property type="molecule type" value="Genomic_DNA"/>
</dbReference>